<evidence type="ECO:0000259" key="2">
    <source>
        <dbReference type="Pfam" id="PF01757"/>
    </source>
</evidence>
<keyword evidence="4" id="KW-1185">Reference proteome</keyword>
<dbReference type="GO" id="GO:0016020">
    <property type="term" value="C:membrane"/>
    <property type="evidence" value="ECO:0007669"/>
    <property type="project" value="TreeGrafter"/>
</dbReference>
<feature type="transmembrane region" description="Helical" evidence="1">
    <location>
        <begin position="223"/>
        <end position="243"/>
    </location>
</feature>
<dbReference type="EMBL" id="FZOT01000007">
    <property type="protein sequence ID" value="SNS81766.1"/>
    <property type="molecule type" value="Genomic_DNA"/>
</dbReference>
<evidence type="ECO:0000256" key="1">
    <source>
        <dbReference type="SAM" id="Phobius"/>
    </source>
</evidence>
<dbReference type="InterPro" id="IPR002656">
    <property type="entry name" value="Acyl_transf_3_dom"/>
</dbReference>
<keyword evidence="3" id="KW-0808">Transferase</keyword>
<dbReference type="OrthoDB" id="9814807at2"/>
<evidence type="ECO:0000313" key="4">
    <source>
        <dbReference type="Proteomes" id="UP000198284"/>
    </source>
</evidence>
<sequence length="363" mass="41184">MHWLKEKFELSRGQINLQPMEGMRGFAVLLVFMVHYATLVKPWIREDTSVHSLLEALHTIGNAGVDLFFVLSGYLIYGSLLARKQTFFEFITRRIQRIYPTFIAIFVVYLTLLAFFPAESKIPKEGAILYLVQNFLLLPGLFPIEPLITVAWSLSYEMFYYLVMPVTVTVIGLRSRGRIWRICFISTVAIVTTSYCVLFSGPIRLNMFIVGILLYESIKSGQIRQSSGLMALLALTSALFATLMHGYIEIGFMFVGFYLFCLHCFLHPTDWLARAFSWAPMRLLGNMSYSYYLLHGLALKAGFLVLSKFKITQGEILFFGLLPVMFALTIGASVVLFLVIERPLSLTPVRNTKEPIPQAAQSS</sequence>
<keyword evidence="1" id="KW-0472">Membrane</keyword>
<feature type="transmembrane region" description="Helical" evidence="1">
    <location>
        <begin position="97"/>
        <end position="116"/>
    </location>
</feature>
<dbReference type="Proteomes" id="UP000198284">
    <property type="component" value="Unassembled WGS sequence"/>
</dbReference>
<organism evidence="3 4">
    <name type="scientific">Noviherbaspirillum humi</name>
    <dbReference type="NCBI Taxonomy" id="1688639"/>
    <lineage>
        <taxon>Bacteria</taxon>
        <taxon>Pseudomonadati</taxon>
        <taxon>Pseudomonadota</taxon>
        <taxon>Betaproteobacteria</taxon>
        <taxon>Burkholderiales</taxon>
        <taxon>Oxalobacteraceae</taxon>
        <taxon>Noviherbaspirillum</taxon>
    </lineage>
</organism>
<dbReference type="Pfam" id="PF01757">
    <property type="entry name" value="Acyl_transf_3"/>
    <property type="match status" value="1"/>
</dbReference>
<feature type="transmembrane region" description="Helical" evidence="1">
    <location>
        <begin position="56"/>
        <end position="77"/>
    </location>
</feature>
<dbReference type="GO" id="GO:0000271">
    <property type="term" value="P:polysaccharide biosynthetic process"/>
    <property type="evidence" value="ECO:0007669"/>
    <property type="project" value="TreeGrafter"/>
</dbReference>
<reference evidence="3 4" key="1">
    <citation type="submission" date="2017-06" db="EMBL/GenBank/DDBJ databases">
        <authorList>
            <person name="Kim H.J."/>
            <person name="Triplett B.A."/>
        </authorList>
    </citation>
    <scope>NUCLEOTIDE SEQUENCE [LARGE SCALE GENOMIC DNA]</scope>
    <source>
        <strain evidence="3 4">U15</strain>
    </source>
</reference>
<feature type="transmembrane region" description="Helical" evidence="1">
    <location>
        <begin position="158"/>
        <end position="175"/>
    </location>
</feature>
<feature type="transmembrane region" description="Helical" evidence="1">
    <location>
        <begin position="250"/>
        <end position="269"/>
    </location>
</feature>
<evidence type="ECO:0000313" key="3">
    <source>
        <dbReference type="EMBL" id="SNS81766.1"/>
    </source>
</evidence>
<dbReference type="InterPro" id="IPR050879">
    <property type="entry name" value="Acyltransferase_3"/>
</dbReference>
<keyword evidence="1" id="KW-1133">Transmembrane helix</keyword>
<dbReference type="AlphaFoldDB" id="A0A239HK46"/>
<feature type="transmembrane region" description="Helical" evidence="1">
    <location>
        <begin position="289"/>
        <end position="309"/>
    </location>
</feature>
<feature type="transmembrane region" description="Helical" evidence="1">
    <location>
        <begin position="182"/>
        <end position="203"/>
    </location>
</feature>
<proteinExistence type="predicted"/>
<feature type="transmembrane region" description="Helical" evidence="1">
    <location>
        <begin position="316"/>
        <end position="340"/>
    </location>
</feature>
<keyword evidence="1" id="KW-0812">Transmembrane</keyword>
<dbReference type="PANTHER" id="PTHR23028">
    <property type="entry name" value="ACETYLTRANSFERASE"/>
    <property type="match status" value="1"/>
</dbReference>
<feature type="domain" description="Acyltransferase 3" evidence="2">
    <location>
        <begin position="20"/>
        <end position="337"/>
    </location>
</feature>
<dbReference type="PANTHER" id="PTHR23028:SF53">
    <property type="entry name" value="ACYL_TRANSF_3 DOMAIN-CONTAINING PROTEIN"/>
    <property type="match status" value="1"/>
</dbReference>
<dbReference type="GO" id="GO:0016747">
    <property type="term" value="F:acyltransferase activity, transferring groups other than amino-acyl groups"/>
    <property type="evidence" value="ECO:0007669"/>
    <property type="project" value="InterPro"/>
</dbReference>
<protein>
    <submittedName>
        <fullName evidence="3">Peptidoglycan/LPS O-acetylase OafA/YrhL, contains acyltransferase and SGNH-hydrolase domains</fullName>
    </submittedName>
</protein>
<keyword evidence="3" id="KW-0378">Hydrolase</keyword>
<gene>
    <name evidence="3" type="ORF">SAMN06265795_10734</name>
</gene>
<keyword evidence="3" id="KW-0012">Acyltransferase</keyword>
<name>A0A239HK46_9BURK</name>
<accession>A0A239HK46</accession>
<dbReference type="RefSeq" id="WP_089399632.1">
    <property type="nucleotide sequence ID" value="NZ_FZOT01000007.1"/>
</dbReference>
<feature type="transmembrane region" description="Helical" evidence="1">
    <location>
        <begin position="26"/>
        <end position="44"/>
    </location>
</feature>
<dbReference type="GO" id="GO:0016787">
    <property type="term" value="F:hydrolase activity"/>
    <property type="evidence" value="ECO:0007669"/>
    <property type="project" value="UniProtKB-KW"/>
</dbReference>